<gene>
    <name evidence="1" type="ORF">S01H4_65868</name>
</gene>
<dbReference type="AlphaFoldDB" id="X1EAP7"/>
<comment type="caution">
    <text evidence="1">The sequence shown here is derived from an EMBL/GenBank/DDBJ whole genome shotgun (WGS) entry which is preliminary data.</text>
</comment>
<accession>X1EAP7</accession>
<organism evidence="1">
    <name type="scientific">marine sediment metagenome</name>
    <dbReference type="NCBI Taxonomy" id="412755"/>
    <lineage>
        <taxon>unclassified sequences</taxon>
        <taxon>metagenomes</taxon>
        <taxon>ecological metagenomes</taxon>
    </lineage>
</organism>
<evidence type="ECO:0008006" key="2">
    <source>
        <dbReference type="Google" id="ProtNLM"/>
    </source>
</evidence>
<proteinExistence type="predicted"/>
<feature type="non-terminal residue" evidence="1">
    <location>
        <position position="1"/>
    </location>
</feature>
<dbReference type="EMBL" id="BART01040499">
    <property type="protein sequence ID" value="GAH29672.1"/>
    <property type="molecule type" value="Genomic_DNA"/>
</dbReference>
<protein>
    <recommendedName>
        <fullName evidence="2">Phospholipase D-like domain-containing protein</fullName>
    </recommendedName>
</protein>
<sequence length="31" mass="3336">RLHSKTYIGKNQLIVGSSNLSANGLSFEDGE</sequence>
<reference evidence="1" key="1">
    <citation type="journal article" date="2014" name="Front. Microbiol.">
        <title>High frequency of phylogenetically diverse reductive dehalogenase-homologous genes in deep subseafloor sedimentary metagenomes.</title>
        <authorList>
            <person name="Kawai M."/>
            <person name="Futagami T."/>
            <person name="Toyoda A."/>
            <person name="Takaki Y."/>
            <person name="Nishi S."/>
            <person name="Hori S."/>
            <person name="Arai W."/>
            <person name="Tsubouchi T."/>
            <person name="Morono Y."/>
            <person name="Uchiyama I."/>
            <person name="Ito T."/>
            <person name="Fujiyama A."/>
            <person name="Inagaki F."/>
            <person name="Takami H."/>
        </authorList>
    </citation>
    <scope>NUCLEOTIDE SEQUENCE</scope>
    <source>
        <strain evidence="1">Expedition CK06-06</strain>
    </source>
</reference>
<evidence type="ECO:0000313" key="1">
    <source>
        <dbReference type="EMBL" id="GAH29672.1"/>
    </source>
</evidence>
<name>X1EAP7_9ZZZZ</name>
<dbReference type="Gene3D" id="3.30.870.10">
    <property type="entry name" value="Endonuclease Chain A"/>
    <property type="match status" value="1"/>
</dbReference>